<keyword evidence="1" id="KW-0808">Transferase</keyword>
<feature type="repeat" description="TPR" evidence="5">
    <location>
        <begin position="846"/>
        <end position="879"/>
    </location>
</feature>
<feature type="transmembrane region" description="Helical" evidence="7">
    <location>
        <begin position="368"/>
        <end position="390"/>
    </location>
</feature>
<keyword evidence="5" id="KW-0802">TPR repeat</keyword>
<sequence length="1132" mass="128556">MVPDPINPDQSDGQNSHQGSNKNEESPDRDINMSSQRTSDGVEPGKKIHPDPHAAGTTFSAGELINDRYLIIRFIARGGMGEVYEVEDQELQEKIALKTLLPEFSEDENVIERFKRELQLSRKISHAHVCRVYHLERFVSEEKGAITFITMELLLGETLSNLLKRTGPLSKGESLQIIRQVSEALAAAHSVGIVHRDLKSSNIMFRSENEDRESTVVVTDFGLARSLTGKSNFKTMTGTGLTVGTPAYMAPEQVEGKPVTPATDVYALGVVLFEMVTGKRPFEADNPLAMAAKRLTEPAPSPRLYMPELDRSWERVIIRCLNRDPDKRYQTARDVYKDLLKSGEEAETCFPGIAVAPKRAAAVHILTFPYSILTYSIFIWSIVTLLKILIDRFILSPYLSDLVLVGLCLMMPTVVLLSLRGESIKLKKIRKYSWYGAIINLFLALTILFFLFRDKDLGSAQTIVSIPGNSGQTTMQAIPKPQFRKQVTLFMFEIDQGIPDQDWLSFGVPLALEIDLSQDLFVNLKSLDSFARQLVKAGYKTGRGVPLALKLRIARENKCEYILDGSAHLQGARFNIITNLYDSDSGKLLKQRNYEGTDLFTIIDQIAVQLKYDLEIPTKHLEEVADLPFSEVGTSSLEALKLYAAALETVALTMDISQTAELLDKTVDVDPTFAVAHLTRIEVYVGLMNMEKAQQAVKAAQKHSYRLTEAKKFLLNVYQLFLEGQIKEALAAAQRWHSLIPYDYDALIYLSHLAQYLKNYDLAIEYLYLAIDLEPANEEHYLKIADLMRLAGKDEAALKHLQECVRRFPDSGQGYEKLGYLHQCLFQWPQALAAYKKQLVIDPNSVDPILNVGFISMITGRFAHAAENFQKALDRSPSQEERIKIYWYFMTYYWMRGQWAVALRMMEQAIELYAVYNAPIYTEFEKARQAWRYVEAGFQERAETIIDEVLEKQSGITETIIQIKRAHSVTKTLIYLNRLDKAQELIEQGFDASQKFEYDTTVLHYLQAELHAKRAEFEEAIAEYKISQDKGNKSYFTFIRMGDLFVQLNNFQEAEKQYHQAIKHLPANPEAHLQLAKLLRNQSRDDEGLKMVHLALKAWSDADSLCKPALEARKLQRQLLIELPSQNSKKSP</sequence>
<evidence type="ECO:0000256" key="3">
    <source>
        <dbReference type="ARBA" id="ARBA00022777"/>
    </source>
</evidence>
<feature type="compositionally biased region" description="Basic and acidic residues" evidence="6">
    <location>
        <begin position="22"/>
        <end position="31"/>
    </location>
</feature>
<dbReference type="InterPro" id="IPR000719">
    <property type="entry name" value="Prot_kinase_dom"/>
</dbReference>
<evidence type="ECO:0000259" key="8">
    <source>
        <dbReference type="PROSITE" id="PS50011"/>
    </source>
</evidence>
<evidence type="ECO:0000256" key="6">
    <source>
        <dbReference type="SAM" id="MobiDB-lite"/>
    </source>
</evidence>
<evidence type="ECO:0000313" key="9">
    <source>
        <dbReference type="EMBL" id="MFC1849667.1"/>
    </source>
</evidence>
<evidence type="ECO:0000256" key="5">
    <source>
        <dbReference type="PROSITE-ProRule" id="PRU00339"/>
    </source>
</evidence>
<dbReference type="InterPro" id="IPR019734">
    <property type="entry name" value="TPR_rpt"/>
</dbReference>
<dbReference type="Gene3D" id="1.25.40.10">
    <property type="entry name" value="Tetratricopeptide repeat domain"/>
    <property type="match status" value="3"/>
</dbReference>
<evidence type="ECO:0000313" key="10">
    <source>
        <dbReference type="Proteomes" id="UP001594351"/>
    </source>
</evidence>
<dbReference type="InterPro" id="IPR011009">
    <property type="entry name" value="Kinase-like_dom_sf"/>
</dbReference>
<dbReference type="GO" id="GO:0016301">
    <property type="term" value="F:kinase activity"/>
    <property type="evidence" value="ECO:0007669"/>
    <property type="project" value="UniProtKB-KW"/>
</dbReference>
<keyword evidence="7" id="KW-0472">Membrane</keyword>
<accession>A0ABV6YTY7</accession>
<keyword evidence="3 9" id="KW-0418">Kinase</keyword>
<dbReference type="CDD" id="cd14014">
    <property type="entry name" value="STKc_PknB_like"/>
    <property type="match status" value="1"/>
</dbReference>
<keyword evidence="7" id="KW-0812">Transmembrane</keyword>
<keyword evidence="10" id="KW-1185">Reference proteome</keyword>
<feature type="repeat" description="TPR" evidence="5">
    <location>
        <begin position="744"/>
        <end position="777"/>
    </location>
</feature>
<feature type="region of interest" description="Disordered" evidence="6">
    <location>
        <begin position="1"/>
        <end position="59"/>
    </location>
</feature>
<feature type="repeat" description="TPR" evidence="5">
    <location>
        <begin position="1035"/>
        <end position="1068"/>
    </location>
</feature>
<dbReference type="SUPFAM" id="SSF56112">
    <property type="entry name" value="Protein kinase-like (PK-like)"/>
    <property type="match status" value="1"/>
</dbReference>
<name>A0ABV6YTY7_UNCC1</name>
<dbReference type="InterPro" id="IPR008271">
    <property type="entry name" value="Ser/Thr_kinase_AS"/>
</dbReference>
<feature type="compositionally biased region" description="Polar residues" evidence="6">
    <location>
        <begin position="8"/>
        <end position="21"/>
    </location>
</feature>
<evidence type="ECO:0000256" key="2">
    <source>
        <dbReference type="ARBA" id="ARBA00022741"/>
    </source>
</evidence>
<dbReference type="InterPro" id="IPR011990">
    <property type="entry name" value="TPR-like_helical_dom_sf"/>
</dbReference>
<dbReference type="SMART" id="SM00028">
    <property type="entry name" value="TPR"/>
    <property type="match status" value="8"/>
</dbReference>
<evidence type="ECO:0000256" key="1">
    <source>
        <dbReference type="ARBA" id="ARBA00022679"/>
    </source>
</evidence>
<dbReference type="PANTHER" id="PTHR43289">
    <property type="entry name" value="MITOGEN-ACTIVATED PROTEIN KINASE KINASE KINASE 20-RELATED"/>
    <property type="match status" value="1"/>
</dbReference>
<dbReference type="SUPFAM" id="SSF48452">
    <property type="entry name" value="TPR-like"/>
    <property type="match status" value="3"/>
</dbReference>
<keyword evidence="2" id="KW-0547">Nucleotide-binding</keyword>
<dbReference type="EMBL" id="JBHPBY010000052">
    <property type="protein sequence ID" value="MFC1849667.1"/>
    <property type="molecule type" value="Genomic_DNA"/>
</dbReference>
<dbReference type="Pfam" id="PF13432">
    <property type="entry name" value="TPR_16"/>
    <property type="match status" value="1"/>
</dbReference>
<feature type="repeat" description="TPR" evidence="5">
    <location>
        <begin position="812"/>
        <end position="845"/>
    </location>
</feature>
<evidence type="ECO:0000256" key="4">
    <source>
        <dbReference type="ARBA" id="ARBA00022840"/>
    </source>
</evidence>
<dbReference type="Proteomes" id="UP001594351">
    <property type="component" value="Unassembled WGS sequence"/>
</dbReference>
<dbReference type="Gene3D" id="1.10.510.10">
    <property type="entry name" value="Transferase(Phosphotransferase) domain 1"/>
    <property type="match status" value="1"/>
</dbReference>
<dbReference type="Gene3D" id="3.30.200.20">
    <property type="entry name" value="Phosphorylase Kinase, domain 1"/>
    <property type="match status" value="1"/>
</dbReference>
<protein>
    <submittedName>
        <fullName evidence="9">Protein kinase</fullName>
    </submittedName>
</protein>
<dbReference type="SMART" id="SM00220">
    <property type="entry name" value="S_TKc"/>
    <property type="match status" value="1"/>
</dbReference>
<dbReference type="PANTHER" id="PTHR43289:SF6">
    <property type="entry name" value="SERINE_THREONINE-PROTEIN KINASE NEKL-3"/>
    <property type="match status" value="1"/>
</dbReference>
<keyword evidence="7" id="KW-1133">Transmembrane helix</keyword>
<feature type="transmembrane region" description="Helical" evidence="7">
    <location>
        <begin position="402"/>
        <end position="420"/>
    </location>
</feature>
<dbReference type="Pfam" id="PF00069">
    <property type="entry name" value="Pkinase"/>
    <property type="match status" value="1"/>
</dbReference>
<keyword evidence="4" id="KW-0067">ATP-binding</keyword>
<feature type="transmembrane region" description="Helical" evidence="7">
    <location>
        <begin position="432"/>
        <end position="452"/>
    </location>
</feature>
<gene>
    <name evidence="9" type="ORF">ACFL27_05600</name>
</gene>
<feature type="compositionally biased region" description="Basic and acidic residues" evidence="6">
    <location>
        <begin position="43"/>
        <end position="52"/>
    </location>
</feature>
<reference evidence="9 10" key="1">
    <citation type="submission" date="2024-09" db="EMBL/GenBank/DDBJ databases">
        <title>Laminarin stimulates single cell rates of sulfate reduction while oxygen inhibits transcriptomic activity in coastal marine sediment.</title>
        <authorList>
            <person name="Lindsay M."/>
            <person name="Orcutt B."/>
            <person name="Emerson D."/>
            <person name="Stepanauskas R."/>
            <person name="D'Angelo T."/>
        </authorList>
    </citation>
    <scope>NUCLEOTIDE SEQUENCE [LARGE SCALE GENOMIC DNA]</scope>
    <source>
        <strain evidence="9">SAG AM-311-K15</strain>
    </source>
</reference>
<organism evidence="9 10">
    <name type="scientific">candidate division CSSED10-310 bacterium</name>
    <dbReference type="NCBI Taxonomy" id="2855610"/>
    <lineage>
        <taxon>Bacteria</taxon>
        <taxon>Bacteria division CSSED10-310</taxon>
    </lineage>
</organism>
<dbReference type="PROSITE" id="PS50005">
    <property type="entry name" value="TPR"/>
    <property type="match status" value="4"/>
</dbReference>
<feature type="domain" description="Protein kinase" evidence="8">
    <location>
        <begin position="69"/>
        <end position="340"/>
    </location>
</feature>
<dbReference type="PROSITE" id="PS50011">
    <property type="entry name" value="PROTEIN_KINASE_DOM"/>
    <property type="match status" value="1"/>
</dbReference>
<evidence type="ECO:0000256" key="7">
    <source>
        <dbReference type="SAM" id="Phobius"/>
    </source>
</evidence>
<dbReference type="PROSITE" id="PS00108">
    <property type="entry name" value="PROTEIN_KINASE_ST"/>
    <property type="match status" value="1"/>
</dbReference>
<proteinExistence type="predicted"/>
<comment type="caution">
    <text evidence="9">The sequence shown here is derived from an EMBL/GenBank/DDBJ whole genome shotgun (WGS) entry which is preliminary data.</text>
</comment>